<evidence type="ECO:0000259" key="2">
    <source>
        <dbReference type="Pfam" id="PF03732"/>
    </source>
</evidence>
<comment type="caution">
    <text evidence="3">The sequence shown here is derived from an EMBL/GenBank/DDBJ whole genome shotgun (WGS) entry which is preliminary data.</text>
</comment>
<gene>
    <name evidence="3" type="ORF">H4Q32_014567</name>
</gene>
<evidence type="ECO:0000313" key="4">
    <source>
        <dbReference type="Proteomes" id="UP000830375"/>
    </source>
</evidence>
<keyword evidence="4" id="KW-1185">Reference proteome</keyword>
<sequence length="228" mass="25826">MDRAEERLWRLRQGDRELERYVEDFIELSDQVGWPDASLGAVFLMGLSDETIRCDAPSCNYSLSELLNLILYLNGSDFEIEEVKNIGGSRHSVPSETQYIEPAHPEPRAPTYRTNDSRRLPSPKSPILLRSSAAVLSPMRPASSRALIRRPPPRALSLGPPRQRSARKMAATPASARKMAATPEPARARWPPRQNLHVRWPPFLSPRPRWPPFLSPKPRWPPSLSPQS</sequence>
<organism evidence="3 4">
    <name type="scientific">Labeo rohita</name>
    <name type="common">Indian major carp</name>
    <name type="synonym">Cyprinus rohita</name>
    <dbReference type="NCBI Taxonomy" id="84645"/>
    <lineage>
        <taxon>Eukaryota</taxon>
        <taxon>Metazoa</taxon>
        <taxon>Chordata</taxon>
        <taxon>Craniata</taxon>
        <taxon>Vertebrata</taxon>
        <taxon>Euteleostomi</taxon>
        <taxon>Actinopterygii</taxon>
        <taxon>Neopterygii</taxon>
        <taxon>Teleostei</taxon>
        <taxon>Ostariophysi</taxon>
        <taxon>Cypriniformes</taxon>
        <taxon>Cyprinidae</taxon>
        <taxon>Labeoninae</taxon>
        <taxon>Labeonini</taxon>
        <taxon>Labeo</taxon>
    </lineage>
</organism>
<feature type="domain" description="Retrotransposon gag" evidence="2">
    <location>
        <begin position="2"/>
        <end position="48"/>
    </location>
</feature>
<proteinExistence type="predicted"/>
<reference evidence="3 4" key="1">
    <citation type="submission" date="2022-01" db="EMBL/GenBank/DDBJ databases">
        <title>A high-quality chromosome-level genome assembly of rohu carp, Labeo rohita.</title>
        <authorList>
            <person name="Arick M.A. II"/>
            <person name="Hsu C.-Y."/>
            <person name="Magbanua Z."/>
            <person name="Pechanova O."/>
            <person name="Grover C."/>
            <person name="Miller E."/>
            <person name="Thrash A."/>
            <person name="Ezzel L."/>
            <person name="Alam S."/>
            <person name="Benzie J."/>
            <person name="Hamilton M."/>
            <person name="Karsi A."/>
            <person name="Lawrence M.L."/>
            <person name="Peterson D.G."/>
        </authorList>
    </citation>
    <scope>NUCLEOTIDE SEQUENCE [LARGE SCALE GENOMIC DNA]</scope>
    <source>
        <strain evidence="4">BAU-BD-2019</strain>
        <tissue evidence="3">Blood</tissue>
    </source>
</reference>
<evidence type="ECO:0000256" key="1">
    <source>
        <dbReference type="SAM" id="MobiDB-lite"/>
    </source>
</evidence>
<feature type="region of interest" description="Disordered" evidence="1">
    <location>
        <begin position="149"/>
        <end position="193"/>
    </location>
</feature>
<feature type="region of interest" description="Disordered" evidence="1">
    <location>
        <begin position="207"/>
        <end position="228"/>
    </location>
</feature>
<dbReference type="Proteomes" id="UP000830375">
    <property type="component" value="Unassembled WGS sequence"/>
</dbReference>
<evidence type="ECO:0000313" key="3">
    <source>
        <dbReference type="EMBL" id="KAI2651814.1"/>
    </source>
</evidence>
<dbReference type="EMBL" id="JACTAM010000020">
    <property type="protein sequence ID" value="KAI2651814.1"/>
    <property type="molecule type" value="Genomic_DNA"/>
</dbReference>
<feature type="region of interest" description="Disordered" evidence="1">
    <location>
        <begin position="101"/>
        <end position="124"/>
    </location>
</feature>
<dbReference type="Pfam" id="PF03732">
    <property type="entry name" value="Retrotrans_gag"/>
    <property type="match status" value="1"/>
</dbReference>
<accession>A0ABQ8LMF7</accession>
<dbReference type="InterPro" id="IPR005162">
    <property type="entry name" value="Retrotrans_gag_dom"/>
</dbReference>
<name>A0ABQ8LMF7_LABRO</name>
<protein>
    <submittedName>
        <fullName evidence="3">Retrotransposon-like protein 1</fullName>
    </submittedName>
</protein>